<feature type="transmembrane region" description="Helical" evidence="1">
    <location>
        <begin position="20"/>
        <end position="41"/>
    </location>
</feature>
<keyword evidence="1" id="KW-0472">Membrane</keyword>
<gene>
    <name evidence="2" type="ORF">RHAB15C_0001173</name>
</gene>
<keyword evidence="1" id="KW-0812">Transmembrane</keyword>
<name>A0ABX8Z5I1_9BACT</name>
<evidence type="ECO:0000313" key="2">
    <source>
        <dbReference type="EMBL" id="QZA59287.1"/>
    </source>
</evidence>
<dbReference type="RefSeq" id="WP_194845203.1">
    <property type="nucleotide sequence ID" value="NZ_CP075585.1"/>
</dbReference>
<keyword evidence="3" id="KW-1185">Reference proteome</keyword>
<evidence type="ECO:0000256" key="1">
    <source>
        <dbReference type="SAM" id="Phobius"/>
    </source>
</evidence>
<keyword evidence="1" id="KW-1133">Transmembrane helix</keyword>
<reference evidence="2 3" key="1">
    <citation type="submission" date="2021-05" db="EMBL/GenBank/DDBJ databases">
        <title>Ecology and evolution of chlamydial symbionts of arthropods.</title>
        <authorList>
            <person name="Halter T."/>
            <person name="Sixt B.S."/>
            <person name="Toenshoff E.R."/>
            <person name="Koestlbacher S."/>
            <person name="Schulz F."/>
            <person name="Kostanjsek R."/>
            <person name="Collingro A."/>
            <person name="Hendrickx F."/>
            <person name="Horn M."/>
        </authorList>
    </citation>
    <scope>NUCLEOTIDE SEQUENCE [LARGE SCALE GENOMIC DNA]</scope>
    <source>
        <strain evidence="2 3">15C</strain>
    </source>
</reference>
<evidence type="ECO:0000313" key="3">
    <source>
        <dbReference type="Proteomes" id="UP000822862"/>
    </source>
</evidence>
<protein>
    <submittedName>
        <fullName evidence="2">Uncharacterized protein</fullName>
    </submittedName>
</protein>
<sequence>MTYLQNSSCDRDPDSMLCTAPLKSMIATTIVAGFVAMGMLAPNKVQVHQNNEILDSGNKVSIMDLNFFIPEEGIDQDVKWTQEQLDVIKAKNFAVFNFIEIKKHLGSKWDKQDLEWLLSQDKNIFLKVILNKACAISDCLDNNN</sequence>
<organism evidence="2 3">
    <name type="scientific">Candidatus Rhabdochlamydia porcellionis</name>
    <dbReference type="NCBI Taxonomy" id="225148"/>
    <lineage>
        <taxon>Bacteria</taxon>
        <taxon>Pseudomonadati</taxon>
        <taxon>Chlamydiota</taxon>
        <taxon>Chlamydiia</taxon>
        <taxon>Parachlamydiales</taxon>
        <taxon>Candidatus Rhabdochlamydiaceae</taxon>
        <taxon>Candidatus Rhabdochlamydia</taxon>
    </lineage>
</organism>
<proteinExistence type="predicted"/>
<accession>A0ABX8Z5I1</accession>
<dbReference type="Proteomes" id="UP000822862">
    <property type="component" value="Chromosome"/>
</dbReference>
<dbReference type="EMBL" id="CP075585">
    <property type="protein sequence ID" value="QZA59287.1"/>
    <property type="molecule type" value="Genomic_DNA"/>
</dbReference>